<evidence type="ECO:0000256" key="1">
    <source>
        <dbReference type="ARBA" id="ARBA00005384"/>
    </source>
</evidence>
<keyword evidence="3" id="KW-0805">Transcription regulation</keyword>
<dbReference type="AlphaFoldDB" id="A0A3E1R6V3"/>
<dbReference type="GO" id="GO:0003700">
    <property type="term" value="F:DNA-binding transcription factor activity"/>
    <property type="evidence" value="ECO:0007669"/>
    <property type="project" value="InterPro"/>
</dbReference>
<dbReference type="RefSeq" id="WP_117180006.1">
    <property type="nucleotide sequence ID" value="NZ_QFZK01000023.1"/>
</dbReference>
<evidence type="ECO:0000256" key="5">
    <source>
        <dbReference type="ARBA" id="ARBA00023163"/>
    </source>
</evidence>
<evidence type="ECO:0000313" key="7">
    <source>
        <dbReference type="EMBL" id="RFO95096.1"/>
    </source>
</evidence>
<dbReference type="PANTHER" id="PTHR46577:SF2">
    <property type="entry name" value="TRANSCRIPTIONAL REGULATORY PROTEIN"/>
    <property type="match status" value="1"/>
</dbReference>
<dbReference type="PANTHER" id="PTHR46577">
    <property type="entry name" value="HTH-TYPE TRANSCRIPTIONAL REGULATORY PROTEIN GABR"/>
    <property type="match status" value="1"/>
</dbReference>
<gene>
    <name evidence="7" type="ORF">DIC66_20285</name>
</gene>
<keyword evidence="2" id="KW-0663">Pyridoxal phosphate</keyword>
<sequence>MADTPLLYLQIALRLAQMIASGALQPGQRLPSVRDSAAQNNVSVATVVQALATLEEHRLVQPRAKSGYFVAAASRAKAAALVRKIQQEPEPAKLQPGPRASEQVIDAATRAVVSFAGYSPKDKDFFDNDRIRVALGRATRQKRSTLTEYTSSSGTLALRNAVALRALHLGCALKADDIVITSGCINAVAMCLQTVTRPGDLVAIESPTFFGFLDLLESLGLKALALPTDPRTGVSLPALQLALDTQPIKALLLVPTLSNPLASVMPLTHKRALARLVAKHQLPLIEDVVFNDLLATDARRRAVKAYDSEGWVMTCGSFAKTVSPGIRLGWVDAGRWSKELATLKRVQGAATNAVLEYALADLLTQGSYEAHLRRLCLLMKQRLGQARKMILASFPAGTKVNDPPAGYTLWVELPVAVDTMDLFNLCKRAGITIGPGQVFCASHRYRHCLRLSFAGLWEPREQAALLEVGQLACQLLAGARAQGSTDTPEATRMDFICANEISAHELW</sequence>
<dbReference type="CDD" id="cd00609">
    <property type="entry name" value="AAT_like"/>
    <property type="match status" value="1"/>
</dbReference>
<keyword evidence="7" id="KW-0032">Aminotransferase</keyword>
<dbReference type="Gene3D" id="1.10.10.10">
    <property type="entry name" value="Winged helix-like DNA-binding domain superfamily/Winged helix DNA-binding domain"/>
    <property type="match status" value="1"/>
</dbReference>
<organism evidence="7 8">
    <name type="scientific">Rhodoferax lacus</name>
    <dbReference type="NCBI Taxonomy" id="2184758"/>
    <lineage>
        <taxon>Bacteria</taxon>
        <taxon>Pseudomonadati</taxon>
        <taxon>Pseudomonadota</taxon>
        <taxon>Betaproteobacteria</taxon>
        <taxon>Burkholderiales</taxon>
        <taxon>Comamonadaceae</taxon>
        <taxon>Rhodoferax</taxon>
    </lineage>
</organism>
<evidence type="ECO:0000259" key="6">
    <source>
        <dbReference type="PROSITE" id="PS50949"/>
    </source>
</evidence>
<evidence type="ECO:0000256" key="2">
    <source>
        <dbReference type="ARBA" id="ARBA00022898"/>
    </source>
</evidence>
<dbReference type="PROSITE" id="PS50949">
    <property type="entry name" value="HTH_GNTR"/>
    <property type="match status" value="1"/>
</dbReference>
<keyword evidence="8" id="KW-1185">Reference proteome</keyword>
<comment type="caution">
    <text evidence="7">The sequence shown here is derived from an EMBL/GenBank/DDBJ whole genome shotgun (WGS) entry which is preliminary data.</text>
</comment>
<dbReference type="Gene3D" id="3.40.640.10">
    <property type="entry name" value="Type I PLP-dependent aspartate aminotransferase-like (Major domain)"/>
    <property type="match status" value="1"/>
</dbReference>
<dbReference type="InterPro" id="IPR051446">
    <property type="entry name" value="HTH_trans_reg/aminotransferase"/>
</dbReference>
<dbReference type="Pfam" id="PF00392">
    <property type="entry name" value="GntR"/>
    <property type="match status" value="1"/>
</dbReference>
<accession>A0A3E1R6V3</accession>
<dbReference type="InterPro" id="IPR036388">
    <property type="entry name" value="WH-like_DNA-bd_sf"/>
</dbReference>
<evidence type="ECO:0000256" key="4">
    <source>
        <dbReference type="ARBA" id="ARBA00023125"/>
    </source>
</evidence>
<dbReference type="SMART" id="SM00345">
    <property type="entry name" value="HTH_GNTR"/>
    <property type="match status" value="1"/>
</dbReference>
<dbReference type="SUPFAM" id="SSF46785">
    <property type="entry name" value="Winged helix' DNA-binding domain"/>
    <property type="match status" value="1"/>
</dbReference>
<reference evidence="7 8" key="1">
    <citation type="submission" date="2018-05" db="EMBL/GenBank/DDBJ databases">
        <title>Rhodoferax soyangensis sp.nov., isolated from an oligotrophic freshwater lake.</title>
        <authorList>
            <person name="Park M."/>
        </authorList>
    </citation>
    <scope>NUCLEOTIDE SEQUENCE [LARGE SCALE GENOMIC DNA]</scope>
    <source>
        <strain evidence="7 8">IMCC26218</strain>
    </source>
</reference>
<name>A0A3E1R6V3_9BURK</name>
<dbReference type="GO" id="GO:0003677">
    <property type="term" value="F:DNA binding"/>
    <property type="evidence" value="ECO:0007669"/>
    <property type="project" value="UniProtKB-KW"/>
</dbReference>
<dbReference type="InterPro" id="IPR000524">
    <property type="entry name" value="Tscrpt_reg_HTH_GntR"/>
</dbReference>
<keyword evidence="4" id="KW-0238">DNA-binding</keyword>
<evidence type="ECO:0000313" key="8">
    <source>
        <dbReference type="Proteomes" id="UP000260665"/>
    </source>
</evidence>
<dbReference type="InterPro" id="IPR015421">
    <property type="entry name" value="PyrdxlP-dep_Trfase_major"/>
</dbReference>
<dbReference type="EMBL" id="QFZK01000023">
    <property type="protein sequence ID" value="RFO95096.1"/>
    <property type="molecule type" value="Genomic_DNA"/>
</dbReference>
<dbReference type="InterPro" id="IPR004839">
    <property type="entry name" value="Aminotransferase_I/II_large"/>
</dbReference>
<dbReference type="CDD" id="cd07377">
    <property type="entry name" value="WHTH_GntR"/>
    <property type="match status" value="1"/>
</dbReference>
<protein>
    <submittedName>
        <fullName evidence="7">PLP-dependent aminotransferase family protein</fullName>
    </submittedName>
</protein>
<feature type="domain" description="HTH gntR-type" evidence="6">
    <location>
        <begin position="5"/>
        <end position="73"/>
    </location>
</feature>
<dbReference type="InterPro" id="IPR015422">
    <property type="entry name" value="PyrdxlP-dep_Trfase_small"/>
</dbReference>
<dbReference type="Gene3D" id="3.90.1150.10">
    <property type="entry name" value="Aspartate Aminotransferase, domain 1"/>
    <property type="match status" value="1"/>
</dbReference>
<dbReference type="SUPFAM" id="SSF53383">
    <property type="entry name" value="PLP-dependent transferases"/>
    <property type="match status" value="1"/>
</dbReference>
<dbReference type="OrthoDB" id="9804020at2"/>
<comment type="similarity">
    <text evidence="1">In the C-terminal section; belongs to the class-I pyridoxal-phosphate-dependent aminotransferase family.</text>
</comment>
<proteinExistence type="inferred from homology"/>
<dbReference type="InterPro" id="IPR036390">
    <property type="entry name" value="WH_DNA-bd_sf"/>
</dbReference>
<dbReference type="GO" id="GO:0030170">
    <property type="term" value="F:pyridoxal phosphate binding"/>
    <property type="evidence" value="ECO:0007669"/>
    <property type="project" value="InterPro"/>
</dbReference>
<dbReference type="Pfam" id="PF00155">
    <property type="entry name" value="Aminotran_1_2"/>
    <property type="match status" value="1"/>
</dbReference>
<keyword evidence="5" id="KW-0804">Transcription</keyword>
<dbReference type="Proteomes" id="UP000260665">
    <property type="component" value="Unassembled WGS sequence"/>
</dbReference>
<dbReference type="InterPro" id="IPR015424">
    <property type="entry name" value="PyrdxlP-dep_Trfase"/>
</dbReference>
<keyword evidence="7" id="KW-0808">Transferase</keyword>
<dbReference type="GO" id="GO:0008483">
    <property type="term" value="F:transaminase activity"/>
    <property type="evidence" value="ECO:0007669"/>
    <property type="project" value="UniProtKB-KW"/>
</dbReference>
<evidence type="ECO:0000256" key="3">
    <source>
        <dbReference type="ARBA" id="ARBA00023015"/>
    </source>
</evidence>